<dbReference type="PANTHER" id="PTHR45138:SF24">
    <property type="entry name" value="DIGUANYLATE CYCLASE DGCC-RELATED"/>
    <property type="match status" value="1"/>
</dbReference>
<dbReference type="Gene3D" id="3.30.70.270">
    <property type="match status" value="1"/>
</dbReference>
<dbReference type="InterPro" id="IPR000160">
    <property type="entry name" value="GGDEF_dom"/>
</dbReference>
<dbReference type="PANTHER" id="PTHR45138">
    <property type="entry name" value="REGULATORY COMPONENTS OF SENSORY TRANSDUCTION SYSTEM"/>
    <property type="match status" value="1"/>
</dbReference>
<dbReference type="RefSeq" id="WP_138250014.1">
    <property type="nucleotide sequence ID" value="NZ_POTM01000047.1"/>
</dbReference>
<evidence type="ECO:0000313" key="3">
    <source>
        <dbReference type="Proteomes" id="UP000309984"/>
    </source>
</evidence>
<dbReference type="CDD" id="cd01949">
    <property type="entry name" value="GGDEF"/>
    <property type="match status" value="1"/>
</dbReference>
<dbReference type="InterPro" id="IPR050469">
    <property type="entry name" value="Diguanylate_Cyclase"/>
</dbReference>
<dbReference type="InterPro" id="IPR043128">
    <property type="entry name" value="Rev_trsase/Diguanyl_cyclase"/>
</dbReference>
<protein>
    <recommendedName>
        <fullName evidence="1">GGDEF domain-containing protein</fullName>
    </recommendedName>
</protein>
<dbReference type="GO" id="GO:0005886">
    <property type="term" value="C:plasma membrane"/>
    <property type="evidence" value="ECO:0007669"/>
    <property type="project" value="TreeGrafter"/>
</dbReference>
<proteinExistence type="predicted"/>
<gene>
    <name evidence="2" type="ORF">C1S79_18640</name>
</gene>
<dbReference type="Pfam" id="PF00990">
    <property type="entry name" value="GGDEF"/>
    <property type="match status" value="1"/>
</dbReference>
<dbReference type="NCBIfam" id="TIGR00254">
    <property type="entry name" value="GGDEF"/>
    <property type="match status" value="1"/>
</dbReference>
<dbReference type="GO" id="GO:0043709">
    <property type="term" value="P:cell adhesion involved in single-species biofilm formation"/>
    <property type="evidence" value="ECO:0007669"/>
    <property type="project" value="TreeGrafter"/>
</dbReference>
<evidence type="ECO:0000313" key="2">
    <source>
        <dbReference type="EMBL" id="TLH64655.1"/>
    </source>
</evidence>
<accession>A0AA94RAJ1</accession>
<dbReference type="GO" id="GO:1902201">
    <property type="term" value="P:negative regulation of bacterial-type flagellum-dependent cell motility"/>
    <property type="evidence" value="ECO:0007669"/>
    <property type="project" value="TreeGrafter"/>
</dbReference>
<comment type="caution">
    <text evidence="2">The sequence shown here is derived from an EMBL/GenBank/DDBJ whole genome shotgun (WGS) entry which is preliminary data.</text>
</comment>
<dbReference type="EMBL" id="POTM01000047">
    <property type="protein sequence ID" value="TLH64655.1"/>
    <property type="molecule type" value="Genomic_DNA"/>
</dbReference>
<dbReference type="SUPFAM" id="SSF55073">
    <property type="entry name" value="Nucleotide cyclase"/>
    <property type="match status" value="1"/>
</dbReference>
<dbReference type="GO" id="GO:0052621">
    <property type="term" value="F:diguanylate cyclase activity"/>
    <property type="evidence" value="ECO:0007669"/>
    <property type="project" value="TreeGrafter"/>
</dbReference>
<name>A0AA94RAJ1_9MYCO</name>
<dbReference type="SMART" id="SM00267">
    <property type="entry name" value="GGDEF"/>
    <property type="match status" value="1"/>
</dbReference>
<organism evidence="2 3">
    <name type="scientific">Mycolicibacterium phocaicum</name>
    <dbReference type="NCBI Taxonomy" id="319706"/>
    <lineage>
        <taxon>Bacteria</taxon>
        <taxon>Bacillati</taxon>
        <taxon>Actinomycetota</taxon>
        <taxon>Actinomycetes</taxon>
        <taxon>Mycobacteriales</taxon>
        <taxon>Mycobacteriaceae</taxon>
        <taxon>Mycolicibacterium</taxon>
    </lineage>
</organism>
<dbReference type="PROSITE" id="PS50887">
    <property type="entry name" value="GGDEF"/>
    <property type="match status" value="1"/>
</dbReference>
<dbReference type="Proteomes" id="UP000309984">
    <property type="component" value="Unassembled WGS sequence"/>
</dbReference>
<feature type="domain" description="GGDEF" evidence="1">
    <location>
        <begin position="1"/>
        <end position="127"/>
    </location>
</feature>
<dbReference type="AlphaFoldDB" id="A0AA94RAJ1"/>
<keyword evidence="3" id="KW-1185">Reference proteome</keyword>
<sequence length="127" mass="12817">MVADIDHFKAVNDTAGHSGGDKVLIAFARVLIDAVGDGQPVGRIGGEEFAVLLAGTGLDAAVACAENIRTRVSAQTVDLSGGIASFTASFGIASGAAQSQLTHLVESADKALYKAKAAGRNQVSVGY</sequence>
<dbReference type="InterPro" id="IPR029787">
    <property type="entry name" value="Nucleotide_cyclase"/>
</dbReference>
<evidence type="ECO:0000259" key="1">
    <source>
        <dbReference type="PROSITE" id="PS50887"/>
    </source>
</evidence>
<reference evidence="2 3" key="1">
    <citation type="submission" date="2018-01" db="EMBL/GenBank/DDBJ databases">
        <title>Comparative genomics of Mycobacterium mucogenicum and Mycobacterium neoaurum clade members emphasizing tRNA and non-coding RNA.</title>
        <authorList>
            <person name="Behra P.R.K."/>
            <person name="Pettersson B.M.F."/>
            <person name="Das S."/>
            <person name="Dasgupta S."/>
            <person name="Kirsebom L.A."/>
        </authorList>
    </citation>
    <scope>NUCLEOTIDE SEQUENCE [LARGE SCALE GENOMIC DNA]</scope>
    <source>
        <strain evidence="2 3">DSM 45104</strain>
    </source>
</reference>